<keyword evidence="4" id="KW-1185">Reference proteome</keyword>
<feature type="domain" description="Retrotransposon gag" evidence="2">
    <location>
        <begin position="269"/>
        <end position="354"/>
    </location>
</feature>
<protein>
    <submittedName>
        <fullName evidence="3">Cysteine-rich RLK (RECEPTOR-like protein kinase) 8</fullName>
    </submittedName>
</protein>
<dbReference type="CDD" id="cd00303">
    <property type="entry name" value="retropepsin_like"/>
    <property type="match status" value="1"/>
</dbReference>
<gene>
    <name evidence="3" type="ORF">SHERM_24611</name>
</gene>
<organism evidence="3 4">
    <name type="scientific">Striga hermonthica</name>
    <name type="common">Purple witchweed</name>
    <name type="synonym">Buchnera hermonthica</name>
    <dbReference type="NCBI Taxonomy" id="68872"/>
    <lineage>
        <taxon>Eukaryota</taxon>
        <taxon>Viridiplantae</taxon>
        <taxon>Streptophyta</taxon>
        <taxon>Embryophyta</taxon>
        <taxon>Tracheophyta</taxon>
        <taxon>Spermatophyta</taxon>
        <taxon>Magnoliopsida</taxon>
        <taxon>eudicotyledons</taxon>
        <taxon>Gunneridae</taxon>
        <taxon>Pentapetalae</taxon>
        <taxon>asterids</taxon>
        <taxon>lamiids</taxon>
        <taxon>Lamiales</taxon>
        <taxon>Orobanchaceae</taxon>
        <taxon>Buchnereae</taxon>
        <taxon>Striga</taxon>
    </lineage>
</organism>
<feature type="region of interest" description="Disordered" evidence="1">
    <location>
        <begin position="169"/>
        <end position="234"/>
    </location>
</feature>
<sequence>STSGFVFTLGGESIVWRSVKQICVADSTMEAEYVAASEAAKEAVWLRNFLLDLDVVSSFSAAITVFCDNSGALANSKEPRTHKASKHIERKYHLIREIVGRGEVVVAKIQLEDNLADPFTKSLLAEVFTRHVEGMGESVRSLGNGQHVVNQNMAKLELMIPDLAGQLERVNRHTRRSRTSRSTMAGTDSSTSSRDDNDERSRETRATRTTRHHGDRRAHGHRRHREKHASAKPKITMTTFEGVDPDAWLSRAVQFFEINEVHKSERVQIAAYYLDGEANTWWQWVSHVYKNKGEQIRWRDFEKELIARFGSIEYFDYDEALTRIRQTGSLRDYQKEFERIASRVRDWPEKALVGAPHNDALLIATQVSGYEVQRVFADTESSVNVIFYYCLKRMDLDIELAPLHTSLFGFNGSEVTPLGKTTLAVVLGEGDLRKVKMIIFVVVDVESAYNVILRRPTLNAFQAVVSTYHIKLKFP</sequence>
<keyword evidence="3" id="KW-0808">Transferase</keyword>
<feature type="compositionally biased region" description="Basic and acidic residues" evidence="1">
    <location>
        <begin position="193"/>
        <end position="206"/>
    </location>
</feature>
<reference evidence="3" key="1">
    <citation type="submission" date="2019-12" db="EMBL/GenBank/DDBJ databases">
        <authorList>
            <person name="Scholes J."/>
        </authorList>
    </citation>
    <scope>NUCLEOTIDE SEQUENCE</scope>
</reference>
<accession>A0A9N7NFF8</accession>
<feature type="compositionally biased region" description="Low complexity" evidence="1">
    <location>
        <begin position="180"/>
        <end position="192"/>
    </location>
</feature>
<evidence type="ECO:0000313" key="3">
    <source>
        <dbReference type="EMBL" id="CAA0829019.1"/>
    </source>
</evidence>
<dbReference type="GO" id="GO:0016301">
    <property type="term" value="F:kinase activity"/>
    <property type="evidence" value="ECO:0007669"/>
    <property type="project" value="UniProtKB-KW"/>
</dbReference>
<dbReference type="Pfam" id="PF03732">
    <property type="entry name" value="Retrotrans_gag"/>
    <property type="match status" value="1"/>
</dbReference>
<dbReference type="PANTHER" id="PTHR33240:SF15">
    <property type="entry name" value="GAG-PRO-LIKE PROTEIN"/>
    <property type="match status" value="1"/>
</dbReference>
<feature type="non-terminal residue" evidence="3">
    <location>
        <position position="475"/>
    </location>
</feature>
<evidence type="ECO:0000256" key="1">
    <source>
        <dbReference type="SAM" id="MobiDB-lite"/>
    </source>
</evidence>
<dbReference type="Proteomes" id="UP001153555">
    <property type="component" value="Unassembled WGS sequence"/>
</dbReference>
<keyword evidence="3" id="KW-0418">Kinase</keyword>
<evidence type="ECO:0000259" key="2">
    <source>
        <dbReference type="Pfam" id="PF03732"/>
    </source>
</evidence>
<dbReference type="EMBL" id="CACSLK010027773">
    <property type="protein sequence ID" value="CAA0829019.1"/>
    <property type="molecule type" value="Genomic_DNA"/>
</dbReference>
<feature type="compositionally biased region" description="Basic residues" evidence="1">
    <location>
        <begin position="208"/>
        <end position="231"/>
    </location>
</feature>
<name>A0A9N7NFF8_STRHE</name>
<dbReference type="AlphaFoldDB" id="A0A9N7NFF8"/>
<dbReference type="InterPro" id="IPR005162">
    <property type="entry name" value="Retrotrans_gag_dom"/>
</dbReference>
<dbReference type="CDD" id="cd09272">
    <property type="entry name" value="RNase_HI_RT_Ty1"/>
    <property type="match status" value="1"/>
</dbReference>
<evidence type="ECO:0000313" key="4">
    <source>
        <dbReference type="Proteomes" id="UP001153555"/>
    </source>
</evidence>
<dbReference type="PANTHER" id="PTHR33240">
    <property type="entry name" value="OS08G0508500 PROTEIN"/>
    <property type="match status" value="1"/>
</dbReference>
<comment type="caution">
    <text evidence="3">The sequence shown here is derived from an EMBL/GenBank/DDBJ whole genome shotgun (WGS) entry which is preliminary data.</text>
</comment>
<proteinExistence type="predicted"/>
<feature type="non-terminal residue" evidence="3">
    <location>
        <position position="1"/>
    </location>
</feature>